<keyword evidence="2" id="KW-1185">Reference proteome</keyword>
<sequence length="98" mass="11029">MEALNSVAPIFSVAWNESIKPTQTAEERLWQEAMQALSPSHSDEANLVALVSIAKQQGIDELRLVMPYSLEPEQLDTLRRQSRSTQVDDDGEHLIIQL</sequence>
<protein>
    <submittedName>
        <fullName evidence="1">Uncharacterized protein</fullName>
    </submittedName>
</protein>
<organism evidence="1 2">
    <name type="scientific">Vibrio xiamenensis</name>
    <dbReference type="NCBI Taxonomy" id="861298"/>
    <lineage>
        <taxon>Bacteria</taxon>
        <taxon>Pseudomonadati</taxon>
        <taxon>Pseudomonadota</taxon>
        <taxon>Gammaproteobacteria</taxon>
        <taxon>Vibrionales</taxon>
        <taxon>Vibrionaceae</taxon>
        <taxon>Vibrio</taxon>
    </lineage>
</organism>
<evidence type="ECO:0000313" key="1">
    <source>
        <dbReference type="EMBL" id="SDH10458.1"/>
    </source>
</evidence>
<name>A0A1G7ZP52_9VIBR</name>
<dbReference type="EMBL" id="FNDD01000008">
    <property type="protein sequence ID" value="SDH10458.1"/>
    <property type="molecule type" value="Genomic_DNA"/>
</dbReference>
<dbReference type="AlphaFoldDB" id="A0A1G7ZP52"/>
<dbReference type="STRING" id="861298.SAMN04488136_10886"/>
<accession>A0A1G7ZP52</accession>
<proteinExistence type="predicted"/>
<gene>
    <name evidence="1" type="ORF">SAMN04488136_10886</name>
</gene>
<reference evidence="2" key="1">
    <citation type="submission" date="2016-10" db="EMBL/GenBank/DDBJ databases">
        <authorList>
            <person name="Varghese N."/>
            <person name="Submissions S."/>
        </authorList>
    </citation>
    <scope>NUCLEOTIDE SEQUENCE [LARGE SCALE GENOMIC DNA]</scope>
    <source>
        <strain evidence="2">CGMCC 1.10228</strain>
    </source>
</reference>
<evidence type="ECO:0000313" key="2">
    <source>
        <dbReference type="Proteomes" id="UP000198854"/>
    </source>
</evidence>
<dbReference type="Proteomes" id="UP000198854">
    <property type="component" value="Unassembled WGS sequence"/>
</dbReference>